<dbReference type="GO" id="GO:0016740">
    <property type="term" value="F:transferase activity"/>
    <property type="evidence" value="ECO:0007669"/>
    <property type="project" value="UniProtKB-KW"/>
</dbReference>
<dbReference type="InterPro" id="IPR011009">
    <property type="entry name" value="Kinase-like_dom_sf"/>
</dbReference>
<dbReference type="EMBL" id="RQPI01000021">
    <property type="protein sequence ID" value="RQW08409.1"/>
    <property type="molecule type" value="Genomic_DNA"/>
</dbReference>
<evidence type="ECO:0000259" key="1">
    <source>
        <dbReference type="Pfam" id="PF01636"/>
    </source>
</evidence>
<dbReference type="InterPro" id="IPR002575">
    <property type="entry name" value="Aminoglycoside_PTrfase"/>
</dbReference>
<keyword evidence="2" id="KW-0808">Transferase</keyword>
<evidence type="ECO:0000313" key="3">
    <source>
        <dbReference type="Proteomes" id="UP000282529"/>
    </source>
</evidence>
<organism evidence="2 3">
    <name type="scientific">Paenibacillus rhizophilus</name>
    <dbReference type="NCBI Taxonomy" id="1850366"/>
    <lineage>
        <taxon>Bacteria</taxon>
        <taxon>Bacillati</taxon>
        <taxon>Bacillota</taxon>
        <taxon>Bacilli</taxon>
        <taxon>Bacillales</taxon>
        <taxon>Paenibacillaceae</taxon>
        <taxon>Paenibacillus</taxon>
    </lineage>
</organism>
<feature type="domain" description="Aminoglycoside phosphotransferase" evidence="1">
    <location>
        <begin position="83"/>
        <end position="255"/>
    </location>
</feature>
<dbReference type="Proteomes" id="UP000282529">
    <property type="component" value="Unassembled WGS sequence"/>
</dbReference>
<dbReference type="Pfam" id="PF01636">
    <property type="entry name" value="APH"/>
    <property type="match status" value="1"/>
</dbReference>
<proteinExistence type="predicted"/>
<evidence type="ECO:0000313" key="2">
    <source>
        <dbReference type="EMBL" id="RQW08409.1"/>
    </source>
</evidence>
<comment type="caution">
    <text evidence="2">The sequence shown here is derived from an EMBL/GenBank/DDBJ whole genome shotgun (WGS) entry which is preliminary data.</text>
</comment>
<sequence>MDGWSHLLQGELGVWVERIFGRGYYPEEAVQLRGGAQKVVYSVYCSNGFRFVLYVWDVRLNYFREELEQEEQPEPISGFGGRQFQTVNAFLRKLQIRTPELYHFEPGGLKGEVDFAFVEYIEGKEASDFFQADPGTQNQVFEPLSGMLNRMHQQTREHWGKLNEPIPEAPSGCHLPILAGACRQLEYLSANVSEFRKHHDKFIQVIEALAAKIGARSCYSFIHAELGPNHVLVDNQLRPWLIDIEGALFFDPEYEHSFMEFRFDNYRRYLKHTQLDPHRMAFYKLYHHISYSAGPHRLLQRGYPDSELVKQIMAFNTQSAFRILADYL</sequence>
<gene>
    <name evidence="2" type="ORF">EH198_22640</name>
</gene>
<accession>A0A3N9NYD1</accession>
<keyword evidence="3" id="KW-1185">Reference proteome</keyword>
<dbReference type="AlphaFoldDB" id="A0A3N9NYD1"/>
<dbReference type="RefSeq" id="WP_124697778.1">
    <property type="nucleotide sequence ID" value="NZ_JBHUFE010000012.1"/>
</dbReference>
<dbReference type="SUPFAM" id="SSF56112">
    <property type="entry name" value="Protein kinase-like (PK-like)"/>
    <property type="match status" value="1"/>
</dbReference>
<reference evidence="2 3" key="1">
    <citation type="submission" date="2018-11" db="EMBL/GenBank/DDBJ databases">
        <title>Genome sequence of strain 7197.</title>
        <authorList>
            <person name="Gao J."/>
            <person name="Sun J."/>
        </authorList>
    </citation>
    <scope>NUCLEOTIDE SEQUENCE [LARGE SCALE GENOMIC DNA]</scope>
    <source>
        <strain evidence="2 3">7197</strain>
    </source>
</reference>
<protein>
    <submittedName>
        <fullName evidence="2">Aminoglycoside phosphotransferase family protein</fullName>
    </submittedName>
</protein>
<name>A0A3N9NYD1_9BACL</name>
<dbReference type="OrthoDB" id="3328272at2"/>